<dbReference type="PROSITE" id="PS50110">
    <property type="entry name" value="RESPONSE_REGULATORY"/>
    <property type="match status" value="1"/>
</dbReference>
<feature type="modified residue" description="4-aspartylphosphate" evidence="2">
    <location>
        <position position="51"/>
    </location>
</feature>
<accession>A0ABT0C9Q8</accession>
<protein>
    <submittedName>
        <fullName evidence="6">Response regulator transcription factor</fullName>
    </submittedName>
</protein>
<evidence type="ECO:0000256" key="1">
    <source>
        <dbReference type="ARBA" id="ARBA00023125"/>
    </source>
</evidence>
<keyword evidence="2" id="KW-0597">Phosphoprotein</keyword>
<feature type="DNA-binding region" description="OmpR/PhoB-type" evidence="3">
    <location>
        <begin position="124"/>
        <end position="222"/>
    </location>
</feature>
<reference evidence="6" key="1">
    <citation type="submission" date="2021-02" db="EMBL/GenBank/DDBJ databases">
        <title>The CRISPR/cas machinery reduction and long-range gene transfer in the hot spring cyanobacterium Synechococcus.</title>
        <authorList>
            <person name="Dvorak P."/>
            <person name="Jahodarova E."/>
            <person name="Hasler P."/>
            <person name="Poulickova A."/>
        </authorList>
    </citation>
    <scope>NUCLEOTIDE SEQUENCE</scope>
    <source>
        <strain evidence="6">Rupite</strain>
    </source>
</reference>
<dbReference type="Gene3D" id="6.10.250.690">
    <property type="match status" value="1"/>
</dbReference>
<gene>
    <name evidence="6" type="ORF">JX360_06260</name>
</gene>
<dbReference type="Proteomes" id="UP000830835">
    <property type="component" value="Unassembled WGS sequence"/>
</dbReference>
<dbReference type="CDD" id="cd00383">
    <property type="entry name" value="trans_reg_C"/>
    <property type="match status" value="1"/>
</dbReference>
<dbReference type="CDD" id="cd17624">
    <property type="entry name" value="REC_OmpR_PmrA-like"/>
    <property type="match status" value="1"/>
</dbReference>
<keyword evidence="1 3" id="KW-0238">DNA-binding</keyword>
<dbReference type="InterPro" id="IPR039420">
    <property type="entry name" value="WalR-like"/>
</dbReference>
<evidence type="ECO:0000313" key="6">
    <source>
        <dbReference type="EMBL" id="MCJ2542513.1"/>
    </source>
</evidence>
<evidence type="ECO:0000259" key="5">
    <source>
        <dbReference type="PROSITE" id="PS51755"/>
    </source>
</evidence>
<dbReference type="InterPro" id="IPR001867">
    <property type="entry name" value="OmpR/PhoB-type_DNA-bd"/>
</dbReference>
<organism evidence="6 7">
    <name type="scientific">Thermostichus vulcanus str. 'Rupite'</name>
    <dbReference type="NCBI Taxonomy" id="2813851"/>
    <lineage>
        <taxon>Bacteria</taxon>
        <taxon>Bacillati</taxon>
        <taxon>Cyanobacteriota</taxon>
        <taxon>Cyanophyceae</taxon>
        <taxon>Thermostichales</taxon>
        <taxon>Thermostichaceae</taxon>
        <taxon>Thermostichus</taxon>
    </lineage>
</organism>
<feature type="domain" description="Response regulatory" evidence="4">
    <location>
        <begin position="2"/>
        <end position="116"/>
    </location>
</feature>
<evidence type="ECO:0000256" key="3">
    <source>
        <dbReference type="PROSITE-ProRule" id="PRU01091"/>
    </source>
</evidence>
<dbReference type="Pfam" id="PF00072">
    <property type="entry name" value="Response_reg"/>
    <property type="match status" value="1"/>
</dbReference>
<dbReference type="Gene3D" id="3.40.50.2300">
    <property type="match status" value="1"/>
</dbReference>
<feature type="domain" description="OmpR/PhoB-type" evidence="5">
    <location>
        <begin position="124"/>
        <end position="222"/>
    </location>
</feature>
<evidence type="ECO:0000313" key="7">
    <source>
        <dbReference type="Proteomes" id="UP000830835"/>
    </source>
</evidence>
<dbReference type="Gene3D" id="1.10.10.10">
    <property type="entry name" value="Winged helix-like DNA-binding domain superfamily/Winged helix DNA-binding domain"/>
    <property type="match status" value="1"/>
</dbReference>
<dbReference type="InterPro" id="IPR011006">
    <property type="entry name" value="CheY-like_superfamily"/>
</dbReference>
<dbReference type="SMART" id="SM00448">
    <property type="entry name" value="REC"/>
    <property type="match status" value="1"/>
</dbReference>
<sequence length="222" mass="24895">MKILLVEDDPRLAEVLVEALTDQRYIVDWVGDGETAWDQLRLQTYNLLLLDVGLPVLDGVQLCQRLRAQGFQIPVLMITARDASSDKVLGLDAGADDYMVKPLDLPELLARIRALSRRGQVATSLTLEWGSLVLSPETFEASYQGHKLQLTPKEFALLELLIRNGRRILSRRAILDHLWGVGEAPEEESIKAHIKTLRQKLKAAGAELDPIETVHSVGYRLR</sequence>
<proteinExistence type="predicted"/>
<dbReference type="InterPro" id="IPR001789">
    <property type="entry name" value="Sig_transdc_resp-reg_receiver"/>
</dbReference>
<dbReference type="SUPFAM" id="SSF46894">
    <property type="entry name" value="C-terminal effector domain of the bipartite response regulators"/>
    <property type="match status" value="1"/>
</dbReference>
<dbReference type="SUPFAM" id="SSF52172">
    <property type="entry name" value="CheY-like"/>
    <property type="match status" value="1"/>
</dbReference>
<dbReference type="PANTHER" id="PTHR48111">
    <property type="entry name" value="REGULATOR OF RPOS"/>
    <property type="match status" value="1"/>
</dbReference>
<dbReference type="RefSeq" id="WP_244349789.1">
    <property type="nucleotide sequence ID" value="NZ_JAFIRA010000011.1"/>
</dbReference>
<name>A0ABT0C9Q8_THEVL</name>
<dbReference type="PROSITE" id="PS51755">
    <property type="entry name" value="OMPR_PHOB"/>
    <property type="match status" value="1"/>
</dbReference>
<dbReference type="InterPro" id="IPR016032">
    <property type="entry name" value="Sig_transdc_resp-reg_C-effctor"/>
</dbReference>
<dbReference type="InterPro" id="IPR036388">
    <property type="entry name" value="WH-like_DNA-bd_sf"/>
</dbReference>
<keyword evidence="7" id="KW-1185">Reference proteome</keyword>
<dbReference type="SMART" id="SM00862">
    <property type="entry name" value="Trans_reg_C"/>
    <property type="match status" value="1"/>
</dbReference>
<comment type="caution">
    <text evidence="6">The sequence shown here is derived from an EMBL/GenBank/DDBJ whole genome shotgun (WGS) entry which is preliminary data.</text>
</comment>
<evidence type="ECO:0000259" key="4">
    <source>
        <dbReference type="PROSITE" id="PS50110"/>
    </source>
</evidence>
<dbReference type="PANTHER" id="PTHR48111:SF15">
    <property type="entry name" value="OMPR SUBFAMILY"/>
    <property type="match status" value="1"/>
</dbReference>
<evidence type="ECO:0000256" key="2">
    <source>
        <dbReference type="PROSITE-ProRule" id="PRU00169"/>
    </source>
</evidence>
<dbReference type="EMBL" id="JAFIRA010000011">
    <property type="protein sequence ID" value="MCJ2542513.1"/>
    <property type="molecule type" value="Genomic_DNA"/>
</dbReference>
<dbReference type="Pfam" id="PF00486">
    <property type="entry name" value="Trans_reg_C"/>
    <property type="match status" value="1"/>
</dbReference>